<feature type="non-terminal residue" evidence="1">
    <location>
        <position position="74"/>
    </location>
</feature>
<reference evidence="1 2" key="1">
    <citation type="submission" date="2024-02" db="EMBL/GenBank/DDBJ databases">
        <title>A draft genome for the cacao thread blight pathogen Marasmius crinis-equi.</title>
        <authorList>
            <person name="Cohen S.P."/>
            <person name="Baruah I.K."/>
            <person name="Amoako-Attah I."/>
            <person name="Bukari Y."/>
            <person name="Meinhardt L.W."/>
            <person name="Bailey B.A."/>
        </authorList>
    </citation>
    <scope>NUCLEOTIDE SEQUENCE [LARGE SCALE GENOMIC DNA]</scope>
    <source>
        <strain evidence="1 2">GH-76</strain>
    </source>
</reference>
<name>A0ABR3EPP5_9AGAR</name>
<dbReference type="Proteomes" id="UP001465976">
    <property type="component" value="Unassembled WGS sequence"/>
</dbReference>
<keyword evidence="2" id="KW-1185">Reference proteome</keyword>
<protein>
    <submittedName>
        <fullName evidence="1">Uncharacterized protein</fullName>
    </submittedName>
</protein>
<evidence type="ECO:0000313" key="2">
    <source>
        <dbReference type="Proteomes" id="UP001465976"/>
    </source>
</evidence>
<gene>
    <name evidence="1" type="ORF">V5O48_017181</name>
</gene>
<comment type="caution">
    <text evidence="1">The sequence shown here is derived from an EMBL/GenBank/DDBJ whole genome shotgun (WGS) entry which is preliminary data.</text>
</comment>
<organism evidence="1 2">
    <name type="scientific">Marasmius crinis-equi</name>
    <dbReference type="NCBI Taxonomy" id="585013"/>
    <lineage>
        <taxon>Eukaryota</taxon>
        <taxon>Fungi</taxon>
        <taxon>Dikarya</taxon>
        <taxon>Basidiomycota</taxon>
        <taxon>Agaricomycotina</taxon>
        <taxon>Agaricomycetes</taxon>
        <taxon>Agaricomycetidae</taxon>
        <taxon>Agaricales</taxon>
        <taxon>Marasmiineae</taxon>
        <taxon>Marasmiaceae</taxon>
        <taxon>Marasmius</taxon>
    </lineage>
</organism>
<sequence>MTFDQRENTFKSPAQWIPTRSFEEMDGICGRGAPLSLRRQVGRCSDENFKWIVEFKFVGQEEEEKVEFEEMVMR</sequence>
<accession>A0ABR3EPP5</accession>
<evidence type="ECO:0000313" key="1">
    <source>
        <dbReference type="EMBL" id="KAL0564856.1"/>
    </source>
</evidence>
<dbReference type="EMBL" id="JBAHYK010002546">
    <property type="protein sequence ID" value="KAL0564856.1"/>
    <property type="molecule type" value="Genomic_DNA"/>
</dbReference>
<proteinExistence type="predicted"/>